<evidence type="ECO:0000256" key="6">
    <source>
        <dbReference type="SAM" id="Phobius"/>
    </source>
</evidence>
<comment type="similarity">
    <text evidence="2">Belongs to the autoinducer-2 exporter (AI-2E) (TC 2.A.86) family.</text>
</comment>
<dbReference type="Proteomes" id="UP001248709">
    <property type="component" value="Unassembled WGS sequence"/>
</dbReference>
<comment type="caution">
    <text evidence="7">The sequence shown here is derived from an EMBL/GenBank/DDBJ whole genome shotgun (WGS) entry which is preliminary data.</text>
</comment>
<organism evidence="7 8">
    <name type="scientific">Paenibacillus forsythiae</name>
    <dbReference type="NCBI Taxonomy" id="365616"/>
    <lineage>
        <taxon>Bacteria</taxon>
        <taxon>Bacillati</taxon>
        <taxon>Bacillota</taxon>
        <taxon>Bacilli</taxon>
        <taxon>Bacillales</taxon>
        <taxon>Paenibacillaceae</taxon>
        <taxon>Paenibacillus</taxon>
    </lineage>
</organism>
<sequence length="371" mass="40538">MDRLTLTRLLRGLWVLLAALLVLFSLYVLLPLLYPLCLAWLLAYSIRPVVEALKRLRLPTWLAVILSLALYIGSAGIVLTALVTRLVKELAALAQTFNLHAPQWHEQLQSWSRSNRLQNIINQINLFYNSNPDYHSTIDSHISKTTETLGVAATRLVTGVFNLIVKLIASLPSLGTVLIVVILAAFFLATGWERRGRMLSVILPDGFRGAAAEIWIDLRRAFFGYLLAQLVLISITGAIVIVGLMLLGVKSAFVLGLMIGLVDLMPYLGVGIVMIPWALYSFMTGDMQLAIGLSVLYGITLITRQVLEPKLLASSVGLDPLAMLIGMFAGLKLLGAGGLILGPVALVIAGAFWRAGVFRSLHSYILSGRLR</sequence>
<keyword evidence="3 6" id="KW-0812">Transmembrane</keyword>
<dbReference type="Pfam" id="PF01594">
    <property type="entry name" value="AI-2E_transport"/>
    <property type="match status" value="1"/>
</dbReference>
<evidence type="ECO:0000256" key="3">
    <source>
        <dbReference type="ARBA" id="ARBA00022692"/>
    </source>
</evidence>
<feature type="transmembrane region" description="Helical" evidence="6">
    <location>
        <begin position="174"/>
        <end position="192"/>
    </location>
</feature>
<evidence type="ECO:0000313" key="8">
    <source>
        <dbReference type="Proteomes" id="UP001248709"/>
    </source>
</evidence>
<proteinExistence type="inferred from homology"/>
<keyword evidence="4 6" id="KW-1133">Transmembrane helix</keyword>
<evidence type="ECO:0000256" key="1">
    <source>
        <dbReference type="ARBA" id="ARBA00004141"/>
    </source>
</evidence>
<comment type="subcellular location">
    <subcellularLocation>
        <location evidence="1">Membrane</location>
        <topology evidence="1">Multi-pass membrane protein</topology>
    </subcellularLocation>
</comment>
<dbReference type="InterPro" id="IPR002549">
    <property type="entry name" value="AI-2E-like"/>
</dbReference>
<feature type="transmembrane region" description="Helical" evidence="6">
    <location>
        <begin position="253"/>
        <end position="277"/>
    </location>
</feature>
<evidence type="ECO:0000256" key="2">
    <source>
        <dbReference type="ARBA" id="ARBA00009773"/>
    </source>
</evidence>
<reference evidence="7 8" key="1">
    <citation type="submission" date="2023-07" db="EMBL/GenBank/DDBJ databases">
        <title>Genomic Encyclopedia of Type Strains, Phase IV (KMG-IV): sequencing the most valuable type-strain genomes for metagenomic binning, comparative biology and taxonomic classification.</title>
        <authorList>
            <person name="Goeker M."/>
        </authorList>
    </citation>
    <scope>NUCLEOTIDE SEQUENCE [LARGE SCALE GENOMIC DNA]</scope>
    <source>
        <strain evidence="7 8">T98</strain>
    </source>
</reference>
<gene>
    <name evidence="7" type="ORF">J2Z22_000694</name>
</gene>
<feature type="transmembrane region" description="Helical" evidence="6">
    <location>
        <begin position="327"/>
        <end position="353"/>
    </location>
</feature>
<feature type="transmembrane region" description="Helical" evidence="6">
    <location>
        <begin position="222"/>
        <end position="247"/>
    </location>
</feature>
<dbReference type="EMBL" id="JAUSUY010000002">
    <property type="protein sequence ID" value="MDT3425181.1"/>
    <property type="molecule type" value="Genomic_DNA"/>
</dbReference>
<dbReference type="InterPro" id="IPR014227">
    <property type="entry name" value="YtvI-like"/>
</dbReference>
<keyword evidence="5 6" id="KW-0472">Membrane</keyword>
<dbReference type="PANTHER" id="PTHR21716:SF68">
    <property type="entry name" value="TRANSPORT PROTEIN YTVI-RELATED"/>
    <property type="match status" value="1"/>
</dbReference>
<dbReference type="RefSeq" id="WP_025701364.1">
    <property type="nucleotide sequence ID" value="NZ_JAUSUY010000002.1"/>
</dbReference>
<protein>
    <submittedName>
        <fullName evidence="7">Sporulation integral membrane protein YtvI</fullName>
    </submittedName>
</protein>
<evidence type="ECO:0000256" key="5">
    <source>
        <dbReference type="ARBA" id="ARBA00023136"/>
    </source>
</evidence>
<keyword evidence="8" id="KW-1185">Reference proteome</keyword>
<feature type="transmembrane region" description="Helical" evidence="6">
    <location>
        <begin position="61"/>
        <end position="83"/>
    </location>
</feature>
<dbReference type="PANTHER" id="PTHR21716">
    <property type="entry name" value="TRANSMEMBRANE PROTEIN"/>
    <property type="match status" value="1"/>
</dbReference>
<accession>A0ABU3H393</accession>
<name>A0ABU3H393_9BACL</name>
<evidence type="ECO:0000256" key="4">
    <source>
        <dbReference type="ARBA" id="ARBA00022989"/>
    </source>
</evidence>
<feature type="transmembrane region" description="Helical" evidence="6">
    <location>
        <begin position="12"/>
        <end position="41"/>
    </location>
</feature>
<evidence type="ECO:0000313" key="7">
    <source>
        <dbReference type="EMBL" id="MDT3425181.1"/>
    </source>
</evidence>
<dbReference type="NCBIfam" id="TIGR02872">
    <property type="entry name" value="spore_ytvI"/>
    <property type="match status" value="1"/>
</dbReference>